<reference evidence="1 2" key="1">
    <citation type="journal article" date="2011" name="Genome Biol.">
        <title>Comparative genome sequence analysis underscores mycoparasitism as the ancestral life style of Trichoderma.</title>
        <authorList>
            <person name="Kubicek C.P."/>
            <person name="Herrera-Estrella A."/>
            <person name="Seidl-Seiboth V."/>
            <person name="Martinez D.A."/>
            <person name="Druzhinina I.S."/>
            <person name="Thon M."/>
            <person name="Zeilinger S."/>
            <person name="Casas-Flores S."/>
            <person name="Horwitz B.A."/>
            <person name="Mukherjee P.K."/>
            <person name="Mukherjee M."/>
            <person name="Kredics L."/>
            <person name="Alcaraz L.D."/>
            <person name="Aerts A."/>
            <person name="Antal Z."/>
            <person name="Atanasova L."/>
            <person name="Cervantes-Badillo M.G."/>
            <person name="Challacombe J."/>
            <person name="Chertkov O."/>
            <person name="McCluskey K."/>
            <person name="Coulpier F."/>
            <person name="Deshpande N."/>
            <person name="von Doehren H."/>
            <person name="Ebbole D.J."/>
            <person name="Esquivel-Naranjo E.U."/>
            <person name="Fekete E."/>
            <person name="Flipphi M."/>
            <person name="Glaser F."/>
            <person name="Gomez-Rodriguez E.Y."/>
            <person name="Gruber S."/>
            <person name="Han C."/>
            <person name="Henrissat B."/>
            <person name="Hermosa R."/>
            <person name="Hernandez-Onate M."/>
            <person name="Karaffa L."/>
            <person name="Kosti I."/>
            <person name="Le Crom S."/>
            <person name="Lindquist E."/>
            <person name="Lucas S."/>
            <person name="Luebeck M."/>
            <person name="Luebeck P.S."/>
            <person name="Margeot A."/>
            <person name="Metz B."/>
            <person name="Misra M."/>
            <person name="Nevalainen H."/>
            <person name="Omann M."/>
            <person name="Packer N."/>
            <person name="Perrone G."/>
            <person name="Uresti-Rivera E.E."/>
            <person name="Salamov A."/>
            <person name="Schmoll M."/>
            <person name="Seiboth B."/>
            <person name="Shapiro H."/>
            <person name="Sukno S."/>
            <person name="Tamayo-Ramos J.A."/>
            <person name="Tisch D."/>
            <person name="Wiest A."/>
            <person name="Wilkinson H.H."/>
            <person name="Zhang M."/>
            <person name="Coutinho P.M."/>
            <person name="Kenerley C.M."/>
            <person name="Monte E."/>
            <person name="Baker S.E."/>
            <person name="Grigoriev I.V."/>
        </authorList>
    </citation>
    <scope>NUCLEOTIDE SEQUENCE [LARGE SCALE GENOMIC DNA]</scope>
    <source>
        <strain evidence="2">ATCC 20476 / IMI 206040</strain>
    </source>
</reference>
<name>G9NIR4_HYPAI</name>
<gene>
    <name evidence="1" type="ORF">TRIATDRAFT_160484</name>
</gene>
<protein>
    <submittedName>
        <fullName evidence="1">Uncharacterized protein</fullName>
    </submittedName>
</protein>
<comment type="caution">
    <text evidence="1">The sequence shown here is derived from an EMBL/GenBank/DDBJ whole genome shotgun (WGS) entry which is preliminary data.</text>
</comment>
<keyword evidence="2" id="KW-1185">Reference proteome</keyword>
<organism evidence="1 2">
    <name type="scientific">Hypocrea atroviridis (strain ATCC 20476 / IMI 206040)</name>
    <name type="common">Trichoderma atroviride</name>
    <dbReference type="NCBI Taxonomy" id="452589"/>
    <lineage>
        <taxon>Eukaryota</taxon>
        <taxon>Fungi</taxon>
        <taxon>Dikarya</taxon>
        <taxon>Ascomycota</taxon>
        <taxon>Pezizomycotina</taxon>
        <taxon>Sordariomycetes</taxon>
        <taxon>Hypocreomycetidae</taxon>
        <taxon>Hypocreales</taxon>
        <taxon>Hypocreaceae</taxon>
        <taxon>Trichoderma</taxon>
    </lineage>
</organism>
<evidence type="ECO:0000313" key="2">
    <source>
        <dbReference type="Proteomes" id="UP000005426"/>
    </source>
</evidence>
<sequence length="58" mass="6245">MPTAPELKIGNNWGEPSAWFGHQGAGNVGDGTSRRRLVAFSHPARGLRLFGPDAMAQR</sequence>
<dbReference type="HOGENOM" id="CLU_2979372_0_0_1"/>
<accession>G9NIR4</accession>
<proteinExistence type="predicted"/>
<dbReference type="AlphaFoldDB" id="G9NIR4"/>
<dbReference type="Proteomes" id="UP000005426">
    <property type="component" value="Unassembled WGS sequence"/>
</dbReference>
<dbReference type="EMBL" id="ABDG02000016">
    <property type="protein sequence ID" value="EHK49674.1"/>
    <property type="molecule type" value="Genomic_DNA"/>
</dbReference>
<evidence type="ECO:0000313" key="1">
    <source>
        <dbReference type="EMBL" id="EHK49674.1"/>
    </source>
</evidence>